<feature type="domain" description="Ionotropic glutamate receptor C-terminal" evidence="19">
    <location>
        <begin position="447"/>
        <end position="822"/>
    </location>
</feature>
<evidence type="ECO:0000256" key="12">
    <source>
        <dbReference type="ARBA" id="ARBA00023286"/>
    </source>
</evidence>
<evidence type="ECO:0000256" key="18">
    <source>
        <dbReference type="SAM" id="Phobius"/>
    </source>
</evidence>
<keyword evidence="10 15" id="KW-0675">Receptor</keyword>
<dbReference type="InterPro" id="IPR044440">
    <property type="entry name" value="GABAb_receptor_plant_PBP1"/>
</dbReference>
<dbReference type="InterPro" id="IPR001320">
    <property type="entry name" value="Iontro_rcpt_C"/>
</dbReference>
<evidence type="ECO:0000256" key="11">
    <source>
        <dbReference type="ARBA" id="ARBA00023180"/>
    </source>
</evidence>
<evidence type="ECO:0000256" key="2">
    <source>
        <dbReference type="ARBA" id="ARBA00008685"/>
    </source>
</evidence>
<reference evidence="20" key="1">
    <citation type="submission" date="2021-03" db="EMBL/GenBank/DDBJ databases">
        <authorList>
            <person name="Li Z."/>
            <person name="Yang C."/>
        </authorList>
    </citation>
    <scope>NUCLEOTIDE SEQUENCE</scope>
    <source>
        <strain evidence="20">Dzin_1.0</strain>
        <tissue evidence="20">Leaf</tissue>
    </source>
</reference>
<dbReference type="Gene3D" id="1.10.287.70">
    <property type="match status" value="1"/>
</dbReference>
<feature type="transmembrane region" description="Helical" evidence="18">
    <location>
        <begin position="843"/>
        <end position="867"/>
    </location>
</feature>
<dbReference type="InterPro" id="IPR001828">
    <property type="entry name" value="ANF_lig-bd_rcpt"/>
</dbReference>
<organism evidence="20 21">
    <name type="scientific">Dioscorea zingiberensis</name>
    <dbReference type="NCBI Taxonomy" id="325984"/>
    <lineage>
        <taxon>Eukaryota</taxon>
        <taxon>Viridiplantae</taxon>
        <taxon>Streptophyta</taxon>
        <taxon>Embryophyta</taxon>
        <taxon>Tracheophyta</taxon>
        <taxon>Spermatophyta</taxon>
        <taxon>Magnoliopsida</taxon>
        <taxon>Liliopsida</taxon>
        <taxon>Dioscoreales</taxon>
        <taxon>Dioscoreaceae</taxon>
        <taxon>Dioscorea</taxon>
    </lineage>
</organism>
<evidence type="ECO:0000256" key="14">
    <source>
        <dbReference type="ARBA" id="ARBA00049638"/>
    </source>
</evidence>
<dbReference type="PANTHER" id="PTHR34836">
    <property type="entry name" value="OS06G0188250 PROTEIN"/>
    <property type="match status" value="1"/>
</dbReference>
<evidence type="ECO:0000256" key="13">
    <source>
        <dbReference type="ARBA" id="ARBA00023303"/>
    </source>
</evidence>
<accession>A0A9D5HQG6</accession>
<evidence type="ECO:0000256" key="9">
    <source>
        <dbReference type="ARBA" id="ARBA00023136"/>
    </source>
</evidence>
<feature type="disulfide bond" evidence="16">
    <location>
        <begin position="746"/>
        <end position="826"/>
    </location>
</feature>
<dbReference type="GO" id="GO:0015276">
    <property type="term" value="F:ligand-gated monoatomic ion channel activity"/>
    <property type="evidence" value="ECO:0007669"/>
    <property type="project" value="InterPro"/>
</dbReference>
<dbReference type="SUPFAM" id="SSF53822">
    <property type="entry name" value="Periplasmic binding protein-like I"/>
    <property type="match status" value="1"/>
</dbReference>
<name>A0A9D5HQG6_9LILI</name>
<comment type="subcellular location">
    <subcellularLocation>
        <location evidence="1">Membrane</location>
        <topology evidence="1">Multi-pass membrane protein</topology>
    </subcellularLocation>
</comment>
<keyword evidence="8 15" id="KW-0406">Ion transport</keyword>
<dbReference type="Pfam" id="PF00060">
    <property type="entry name" value="Lig_chan"/>
    <property type="match status" value="1"/>
</dbReference>
<keyword evidence="6" id="KW-0732">Signal</keyword>
<feature type="transmembrane region" description="Helical" evidence="18">
    <location>
        <begin position="577"/>
        <end position="595"/>
    </location>
</feature>
<dbReference type="InterPro" id="IPR015683">
    <property type="entry name" value="Ionotropic_Glu_rcpt"/>
</dbReference>
<feature type="transmembrane region" description="Helical" evidence="18">
    <location>
        <begin position="637"/>
        <end position="655"/>
    </location>
</feature>
<evidence type="ECO:0000256" key="8">
    <source>
        <dbReference type="ARBA" id="ARBA00023065"/>
    </source>
</evidence>
<keyword evidence="12 15" id="KW-1071">Ligand-gated ion channel</keyword>
<evidence type="ECO:0000256" key="17">
    <source>
        <dbReference type="SAM" id="MobiDB-lite"/>
    </source>
</evidence>
<gene>
    <name evidence="20" type="ORF">J5N97_003347</name>
</gene>
<evidence type="ECO:0000256" key="3">
    <source>
        <dbReference type="ARBA" id="ARBA00011095"/>
    </source>
</evidence>
<dbReference type="OrthoDB" id="784410at2759"/>
<dbReference type="Proteomes" id="UP001085076">
    <property type="component" value="Miscellaneous, Linkage group lg01"/>
</dbReference>
<dbReference type="Gene3D" id="3.40.190.10">
    <property type="entry name" value="Periplasmic binding protein-like II"/>
    <property type="match status" value="1"/>
</dbReference>
<dbReference type="PIRSF" id="PIRSF037090">
    <property type="entry name" value="Iontro_Glu-like_rcpt_pln"/>
    <property type="match status" value="1"/>
</dbReference>
<evidence type="ECO:0000256" key="7">
    <source>
        <dbReference type="ARBA" id="ARBA00022989"/>
    </source>
</evidence>
<keyword evidence="13 15" id="KW-0407">Ion channel</keyword>
<dbReference type="FunFam" id="3.40.190.10:FF:000103">
    <property type="entry name" value="Glutamate receptor"/>
    <property type="match status" value="1"/>
</dbReference>
<dbReference type="FunFam" id="3.40.50.2300:FF:000188">
    <property type="entry name" value="Glutamate receptor"/>
    <property type="match status" value="1"/>
</dbReference>
<dbReference type="SMART" id="SM00079">
    <property type="entry name" value="PBPe"/>
    <property type="match status" value="1"/>
</dbReference>
<dbReference type="CDD" id="cd19990">
    <property type="entry name" value="PBP1_GABAb_receptor_plant"/>
    <property type="match status" value="1"/>
</dbReference>
<keyword evidence="16" id="KW-1015">Disulfide bond</keyword>
<dbReference type="FunFam" id="3.40.190.10:FF:000217">
    <property type="entry name" value="Glutamate receptor"/>
    <property type="match status" value="1"/>
</dbReference>
<dbReference type="InterPro" id="IPR028082">
    <property type="entry name" value="Peripla_BP_I"/>
</dbReference>
<keyword evidence="9 15" id="KW-0472">Membrane</keyword>
<dbReference type="PANTHER" id="PTHR34836:SF1">
    <property type="entry name" value="OS09G0428600 PROTEIN"/>
    <property type="match status" value="1"/>
</dbReference>
<dbReference type="FunFam" id="1.10.287.70:FF:000037">
    <property type="entry name" value="Glutamate receptor"/>
    <property type="match status" value="1"/>
</dbReference>
<dbReference type="CDD" id="cd13686">
    <property type="entry name" value="GluR_Plant"/>
    <property type="match status" value="1"/>
</dbReference>
<dbReference type="InterPro" id="IPR019594">
    <property type="entry name" value="Glu/Gly-bd"/>
</dbReference>
<feature type="compositionally biased region" description="Polar residues" evidence="17">
    <location>
        <begin position="939"/>
        <end position="951"/>
    </location>
</feature>
<evidence type="ECO:0000256" key="6">
    <source>
        <dbReference type="ARBA" id="ARBA00022729"/>
    </source>
</evidence>
<comment type="similarity">
    <text evidence="2 15">Belongs to the glutamate-gated ion channel (TC 1.A.10.1) family.</text>
</comment>
<keyword evidence="7 18" id="KW-1133">Transmembrane helix</keyword>
<dbReference type="SUPFAM" id="SSF53850">
    <property type="entry name" value="Periplasmic binding protein-like II"/>
    <property type="match status" value="1"/>
</dbReference>
<evidence type="ECO:0000256" key="15">
    <source>
        <dbReference type="PIRNR" id="PIRNR037090"/>
    </source>
</evidence>
<sequence>MSSSLSFIVSGEPTPVNIGVILDMKSRVGKSSFVSMKIAMDDFYTAHTNYTTRVVFKTRDAQKKVISAAAAALDLIQNEKVQAIIGPQTSSEAPFVGDLGAKANVPIVSFSATCPALSPTQSPFFIRTGLSDAAQAPAIAALIQAYGWRRLVPIYEDTDYGAGFIPSLVEALLGVGVNVPYRSIVSKDSADDDLLLELYRLKSMQTRVFLLHMSTSLAVKLFDRAEAAGMMDEGFVWIISGTLTSLLPSVAHDSVQGVLGLRPYVPVTTDKYHKFHKRWRREFRREFVSDDDDDDDDDSTKLTTFSLWAYDTVWAVALAVEAATPRDFTRVVSEGRRTDLSAIPVSKTGKKLLQEIKKTTFTGLAGEFHLVGGELNVSAFQLMYLHGKNEMKIGYWTLTAGLHRHLGKGNNGGYSASMESLGPVIWPGESKMVPKGWETPTSGKKLKIAVPGTVLPGFHSFLDVRTDSKTNQTIAGGFVIEVFESAVKRLPYALPFEYVSYKSSDGKSTGSYDDLVHQVTLQKFDAVVGDTTITAKRLGYVDFTLPYTLAGISMVVPLQNKQSKNAWIFVKPLTLDLWLVSLCFFVFTGFIVWVLEHRINPEFCGPPTNQLGTIFYFTFSTLVFAHRENIVSNLGRFVVIIWVFVVLILQSSYTASLTSMLTVDQFVPSYSHINELKERGLRVGHLKNSFVKGFLIKTWGFNPDKLVPFRSPEEYAEALAKGSQNDGVAAVIDEIPYLKVLLKDHCDNYTMAGQTYKTGGFGFVRIIYFLLCCGTNYQLYISIDVAQAFQKGSSLAQDLSRAILNITEGDEMTDIERRWFGDQTNCLKQGSKLSSNSLNFRSFWGLFLITGIASLVAFCIYWIILFYKNRNQLMSEIGPGHSLPWRLRSIGWLFDQKDLSSHTFRNNAEVKDGSTRGTNNCPQSPLSYSTADTFGGGTPTTDELPTPNSETPLRGEVTVVHEA</sequence>
<comment type="caution">
    <text evidence="20">The sequence shown here is derived from an EMBL/GenBank/DDBJ whole genome shotgun (WGS) entry which is preliminary data.</text>
</comment>
<evidence type="ECO:0000256" key="16">
    <source>
        <dbReference type="PIRSR" id="PIRSR037090-50"/>
    </source>
</evidence>
<comment type="function">
    <text evidence="15">Glutamate-gated receptor that probably acts as non-selective cation channel.</text>
</comment>
<evidence type="ECO:0000259" key="19">
    <source>
        <dbReference type="SMART" id="SM00079"/>
    </source>
</evidence>
<protein>
    <recommendedName>
        <fullName evidence="15">Glutamate receptor</fullName>
    </recommendedName>
</protein>
<evidence type="ECO:0000313" key="20">
    <source>
        <dbReference type="EMBL" id="KAJ0984991.1"/>
    </source>
</evidence>
<evidence type="ECO:0000313" key="21">
    <source>
        <dbReference type="Proteomes" id="UP001085076"/>
    </source>
</evidence>
<dbReference type="EMBL" id="JAGGNH010000001">
    <property type="protein sequence ID" value="KAJ0984991.1"/>
    <property type="molecule type" value="Genomic_DNA"/>
</dbReference>
<evidence type="ECO:0000256" key="4">
    <source>
        <dbReference type="ARBA" id="ARBA00022448"/>
    </source>
</evidence>
<feature type="transmembrane region" description="Helical" evidence="18">
    <location>
        <begin position="607"/>
        <end position="625"/>
    </location>
</feature>
<dbReference type="AlphaFoldDB" id="A0A9D5HQG6"/>
<dbReference type="InterPro" id="IPR017103">
    <property type="entry name" value="Iontropic_Glu_rcpt_pln"/>
</dbReference>
<comment type="subunit">
    <text evidence="3">May form heteromers.</text>
</comment>
<comment type="function">
    <text evidence="14">Glutamate-gated receptor that probably acts as a non-selective cation channel. May be involved in light-signal transduction and calcium homeostasis via the regulation of calcium influx into cells.</text>
</comment>
<proteinExistence type="inferred from homology"/>
<keyword evidence="11" id="KW-0325">Glycoprotein</keyword>
<evidence type="ECO:0000256" key="1">
    <source>
        <dbReference type="ARBA" id="ARBA00004141"/>
    </source>
</evidence>
<keyword evidence="4 15" id="KW-0813">Transport</keyword>
<dbReference type="Pfam" id="PF01094">
    <property type="entry name" value="ANF_receptor"/>
    <property type="match status" value="1"/>
</dbReference>
<keyword evidence="21" id="KW-1185">Reference proteome</keyword>
<dbReference type="GO" id="GO:0016020">
    <property type="term" value="C:membrane"/>
    <property type="evidence" value="ECO:0007669"/>
    <property type="project" value="UniProtKB-SubCell"/>
</dbReference>
<dbReference type="Pfam" id="PF10613">
    <property type="entry name" value="Lig_chan-Glu_bd"/>
    <property type="match status" value="1"/>
</dbReference>
<reference evidence="20" key="2">
    <citation type="journal article" date="2022" name="Hortic Res">
        <title>The genome of Dioscorea zingiberensis sheds light on the biosynthesis, origin and evolution of the medicinally important diosgenin saponins.</title>
        <authorList>
            <person name="Li Y."/>
            <person name="Tan C."/>
            <person name="Li Z."/>
            <person name="Guo J."/>
            <person name="Li S."/>
            <person name="Chen X."/>
            <person name="Wang C."/>
            <person name="Dai X."/>
            <person name="Yang H."/>
            <person name="Song W."/>
            <person name="Hou L."/>
            <person name="Xu J."/>
            <person name="Tong Z."/>
            <person name="Xu A."/>
            <person name="Yuan X."/>
            <person name="Wang W."/>
            <person name="Yang Q."/>
            <person name="Chen L."/>
            <person name="Sun Z."/>
            <person name="Wang K."/>
            <person name="Pan B."/>
            <person name="Chen J."/>
            <person name="Bao Y."/>
            <person name="Liu F."/>
            <person name="Qi X."/>
            <person name="Gang D.R."/>
            <person name="Wen J."/>
            <person name="Li J."/>
        </authorList>
    </citation>
    <scope>NUCLEOTIDE SEQUENCE</scope>
    <source>
        <strain evidence="20">Dzin_1.0</strain>
    </source>
</reference>
<evidence type="ECO:0000256" key="10">
    <source>
        <dbReference type="ARBA" id="ARBA00023170"/>
    </source>
</evidence>
<dbReference type="Gene3D" id="3.40.50.2300">
    <property type="match status" value="3"/>
</dbReference>
<keyword evidence="5 18" id="KW-0812">Transmembrane</keyword>
<evidence type="ECO:0000256" key="5">
    <source>
        <dbReference type="ARBA" id="ARBA00022692"/>
    </source>
</evidence>
<feature type="compositionally biased region" description="Polar residues" evidence="17">
    <location>
        <begin position="915"/>
        <end position="932"/>
    </location>
</feature>
<feature type="region of interest" description="Disordered" evidence="17">
    <location>
        <begin position="910"/>
        <end position="963"/>
    </location>
</feature>